<dbReference type="GO" id="GO:0003712">
    <property type="term" value="F:transcription coregulator activity"/>
    <property type="evidence" value="ECO:0007669"/>
    <property type="project" value="TreeGrafter"/>
</dbReference>
<feature type="compositionally biased region" description="Polar residues" evidence="4">
    <location>
        <begin position="147"/>
        <end position="169"/>
    </location>
</feature>
<dbReference type="AlphaFoldDB" id="A0A6G1SK82"/>
<reference evidence="6" key="1">
    <citation type="submission" date="2018-10" db="EMBL/GenBank/DDBJ databases">
        <title>Transcriptome assembly of Aceria tosichella (Wheat curl mite) Type 2.</title>
        <authorList>
            <person name="Scully E.D."/>
            <person name="Geib S.M."/>
            <person name="Palmer N.A."/>
            <person name="Gupta A.K."/>
            <person name="Sarath G."/>
            <person name="Tatineni S."/>
        </authorList>
    </citation>
    <scope>NUCLEOTIDE SEQUENCE</scope>
    <source>
        <strain evidence="6">LincolnNE</strain>
    </source>
</reference>
<feature type="region of interest" description="Disordered" evidence="4">
    <location>
        <begin position="121"/>
        <end position="170"/>
    </location>
</feature>
<evidence type="ECO:0000256" key="3">
    <source>
        <dbReference type="ARBA" id="ARBA00023242"/>
    </source>
</evidence>
<feature type="compositionally biased region" description="Acidic residues" evidence="4">
    <location>
        <begin position="491"/>
        <end position="510"/>
    </location>
</feature>
<dbReference type="PANTHER" id="PTHR23335:SF1">
    <property type="entry name" value="CALMODULIN-BINDING TRANSCRIPTION ACTIVATOR, ISOFORM F"/>
    <property type="match status" value="1"/>
</dbReference>
<dbReference type="EMBL" id="GGYP01006114">
    <property type="protein sequence ID" value="MDE50885.1"/>
    <property type="molecule type" value="Transcribed_RNA"/>
</dbReference>
<feature type="compositionally biased region" description="Low complexity" evidence="4">
    <location>
        <begin position="375"/>
        <end position="406"/>
    </location>
</feature>
<dbReference type="SMART" id="SM01076">
    <property type="entry name" value="CG-1"/>
    <property type="match status" value="1"/>
</dbReference>
<dbReference type="Pfam" id="PF03859">
    <property type="entry name" value="CG-1"/>
    <property type="match status" value="1"/>
</dbReference>
<feature type="domain" description="CG-1" evidence="5">
    <location>
        <begin position="177"/>
        <end position="302"/>
    </location>
</feature>
<keyword evidence="3" id="KW-0539">Nucleus</keyword>
<dbReference type="GO" id="GO:0005634">
    <property type="term" value="C:nucleus"/>
    <property type="evidence" value="ECO:0007669"/>
    <property type="project" value="UniProtKB-SubCell"/>
</dbReference>
<dbReference type="GO" id="GO:0006357">
    <property type="term" value="P:regulation of transcription by RNA polymerase II"/>
    <property type="evidence" value="ECO:0007669"/>
    <property type="project" value="TreeGrafter"/>
</dbReference>
<feature type="region of interest" description="Disordered" evidence="4">
    <location>
        <begin position="553"/>
        <end position="702"/>
    </location>
</feature>
<feature type="compositionally biased region" description="Basic and acidic residues" evidence="4">
    <location>
        <begin position="671"/>
        <end position="688"/>
    </location>
</feature>
<dbReference type="InterPro" id="IPR005559">
    <property type="entry name" value="CG-1_dom"/>
</dbReference>
<sequence length="724" mass="79788">MNEHPSSPPPICAAPVVISGSGNSTTQPTMTQASTAKEAPNNLTCNGTGLMRASDLDLRKTKGELFSKLTERQPQQMIVTPALLNRRSSDENINSTSSLFKSLNRVEFTCHGGSSSNCSADTLAGSQQASGQQQQQNNSAGQHKQQKTIASSMHQQASETTSKQQQQASLMAGIKQEPPLFSRVRSKWYTNEEVASILTSYSDHPEWQSNELQLRPKSGAVLLYSREKVRYRQDGYCWKKRKNGRTTREDHMKLKVQGIECIYGCYVHSALLPTFHRRCYWLLENPDTVLVHYLNQPPDDKNKMILTFNSGLLESDTKRRWTNEEIIEEIGSVFGGISQIHRTLSINFPTTTSNNNSNNSVAVTANPLALLPGASGNNNNNSNNTSDGGCNVQQGNRQQQQQQKAQLNDGKLANGSVSLMMATNNEASDNGAKLIGSNNLGNNNNQQLGMVIINELNSQASLLQANSTISPSNDNGTNVVDKRLNTTAANDDGDDDDDVDEDDDDYELEEPQQQQEMEEKLLGSDNLMIARTRSINRWTPPHKNTKRLLAADPAGAAASQAGLESTIANDKDEKGASGDVGGNAKGWRKNESINPNSIIWSQQDRLLDAGPPGDHEPRGASKLDDDDAKNEIIGPDWTPTKTSYPGDGASSDEDEDEEEDDDDEEEEEVDLDKTLVDFDKTTDDDQRRRPMRRLSASERRRRLDYDLGLLESLVGKTMDDMPSP</sequence>
<gene>
    <name evidence="6" type="primary">CAMTA1_1</name>
    <name evidence="6" type="ORF">g.17918</name>
</gene>
<organism evidence="6">
    <name type="scientific">Aceria tosichella</name>
    <name type="common">wheat curl mite</name>
    <dbReference type="NCBI Taxonomy" id="561515"/>
    <lineage>
        <taxon>Eukaryota</taxon>
        <taxon>Metazoa</taxon>
        <taxon>Ecdysozoa</taxon>
        <taxon>Arthropoda</taxon>
        <taxon>Chelicerata</taxon>
        <taxon>Arachnida</taxon>
        <taxon>Acari</taxon>
        <taxon>Acariformes</taxon>
        <taxon>Trombidiformes</taxon>
        <taxon>Prostigmata</taxon>
        <taxon>Eupodina</taxon>
        <taxon>Eriophyoidea</taxon>
        <taxon>Eriophyidae</taxon>
        <taxon>Eriophyinae</taxon>
        <taxon>Aceriini</taxon>
        <taxon>Aceria</taxon>
    </lineage>
</organism>
<dbReference type="PROSITE" id="PS51437">
    <property type="entry name" value="CG_1"/>
    <property type="match status" value="1"/>
</dbReference>
<evidence type="ECO:0000259" key="5">
    <source>
        <dbReference type="PROSITE" id="PS51437"/>
    </source>
</evidence>
<accession>A0A6G1SK82</accession>
<feature type="compositionally biased region" description="Polar residues" evidence="4">
    <location>
        <begin position="592"/>
        <end position="604"/>
    </location>
</feature>
<evidence type="ECO:0000256" key="1">
    <source>
        <dbReference type="ARBA" id="ARBA00004123"/>
    </source>
</evidence>
<keyword evidence="2" id="KW-0804">Transcription</keyword>
<feature type="compositionally biased region" description="Basic and acidic residues" evidence="4">
    <location>
        <begin position="613"/>
        <end position="623"/>
    </location>
</feature>
<name>A0A6G1SK82_9ACAR</name>
<feature type="compositionally biased region" description="Acidic residues" evidence="4">
    <location>
        <begin position="650"/>
        <end position="670"/>
    </location>
</feature>
<evidence type="ECO:0000256" key="2">
    <source>
        <dbReference type="ARBA" id="ARBA00023163"/>
    </source>
</evidence>
<dbReference type="GO" id="GO:0003690">
    <property type="term" value="F:double-stranded DNA binding"/>
    <property type="evidence" value="ECO:0007669"/>
    <property type="project" value="TreeGrafter"/>
</dbReference>
<feature type="region of interest" description="Disordered" evidence="4">
    <location>
        <begin position="371"/>
        <end position="407"/>
    </location>
</feature>
<feature type="region of interest" description="Disordered" evidence="4">
    <location>
        <begin position="486"/>
        <end position="516"/>
    </location>
</feature>
<proteinExistence type="predicted"/>
<comment type="subcellular location">
    <subcellularLocation>
        <location evidence="1">Nucleus</location>
    </subcellularLocation>
</comment>
<protein>
    <submittedName>
        <fullName evidence="6">Calmodulin-binding transcription activator 1</fullName>
    </submittedName>
</protein>
<dbReference type="PANTHER" id="PTHR23335">
    <property type="entry name" value="CALMODULIN-BINDING TRANSCRIPTION ACTIVATOR CAMTA"/>
    <property type="match status" value="1"/>
</dbReference>
<evidence type="ECO:0000313" key="6">
    <source>
        <dbReference type="EMBL" id="MDE50885.1"/>
    </source>
</evidence>
<evidence type="ECO:0000256" key="4">
    <source>
        <dbReference type="SAM" id="MobiDB-lite"/>
    </source>
</evidence>
<feature type="compositionally biased region" description="Low complexity" evidence="4">
    <location>
        <begin position="124"/>
        <end position="142"/>
    </location>
</feature>